<protein>
    <submittedName>
        <fullName evidence="2">Ubiquinone/menaquinone biosynthesis C-methylase UbiE</fullName>
    </submittedName>
</protein>
<dbReference type="CDD" id="cd02440">
    <property type="entry name" value="AdoMet_MTases"/>
    <property type="match status" value="1"/>
</dbReference>
<evidence type="ECO:0000313" key="3">
    <source>
        <dbReference type="Proteomes" id="UP000823485"/>
    </source>
</evidence>
<evidence type="ECO:0000313" key="2">
    <source>
        <dbReference type="EMBL" id="MBM7714571.1"/>
    </source>
</evidence>
<name>A0ABS2R7L6_9BACI</name>
<gene>
    <name evidence="2" type="ORF">JOC94_001543</name>
</gene>
<comment type="caution">
    <text evidence="2">The sequence shown here is derived from an EMBL/GenBank/DDBJ whole genome shotgun (WGS) entry which is preliminary data.</text>
</comment>
<dbReference type="InterPro" id="IPR029063">
    <property type="entry name" value="SAM-dependent_MTases_sf"/>
</dbReference>
<dbReference type="Gene3D" id="3.40.50.150">
    <property type="entry name" value="Vaccinia Virus protein VP39"/>
    <property type="match status" value="1"/>
</dbReference>
<dbReference type="PANTHER" id="PTHR45036:SF1">
    <property type="entry name" value="METHYLTRANSFERASE LIKE 7A"/>
    <property type="match status" value="1"/>
</dbReference>
<keyword evidence="2" id="KW-0830">Ubiquinone</keyword>
<dbReference type="InterPro" id="IPR013216">
    <property type="entry name" value="Methyltransf_11"/>
</dbReference>
<keyword evidence="3" id="KW-1185">Reference proteome</keyword>
<proteinExistence type="predicted"/>
<feature type="domain" description="Methyltransferase type 11" evidence="1">
    <location>
        <begin position="42"/>
        <end position="135"/>
    </location>
</feature>
<dbReference type="SUPFAM" id="SSF53335">
    <property type="entry name" value="S-adenosyl-L-methionine-dependent methyltransferases"/>
    <property type="match status" value="1"/>
</dbReference>
<sequence length="203" mass="23168">MKKEKLVRLFDRQAKRYAKGKDSASLKRWRQELIRQAEGEVLELAVGAGANFPYYPSGVKVTATDFSEEMLRKARVAAAAHHMDAVFICGDIEKMSFDEESFDTIVSTLSFCCYENPLGMFQKIQRWCKPDGNILLLEHGISSHVAISTFQRTFNPLFCRVVGCHHNRDMLELVKASGIEIDKVESHWFNMVHLIWAKPGTRV</sequence>
<organism evidence="2 3">
    <name type="scientific">Siminovitchia thermophila</name>
    <dbReference type="NCBI Taxonomy" id="1245522"/>
    <lineage>
        <taxon>Bacteria</taxon>
        <taxon>Bacillati</taxon>
        <taxon>Bacillota</taxon>
        <taxon>Bacilli</taxon>
        <taxon>Bacillales</taxon>
        <taxon>Bacillaceae</taxon>
        <taxon>Siminovitchia</taxon>
    </lineage>
</organism>
<reference evidence="2 3" key="1">
    <citation type="submission" date="2021-01" db="EMBL/GenBank/DDBJ databases">
        <title>Genomic Encyclopedia of Type Strains, Phase IV (KMG-IV): sequencing the most valuable type-strain genomes for metagenomic binning, comparative biology and taxonomic classification.</title>
        <authorList>
            <person name="Goeker M."/>
        </authorList>
    </citation>
    <scope>NUCLEOTIDE SEQUENCE [LARGE SCALE GENOMIC DNA]</scope>
    <source>
        <strain evidence="2 3">DSM 105453</strain>
    </source>
</reference>
<evidence type="ECO:0000259" key="1">
    <source>
        <dbReference type="Pfam" id="PF08241"/>
    </source>
</evidence>
<dbReference type="PANTHER" id="PTHR45036">
    <property type="entry name" value="METHYLTRANSFERASE LIKE 7B"/>
    <property type="match status" value="1"/>
</dbReference>
<dbReference type="Pfam" id="PF08241">
    <property type="entry name" value="Methyltransf_11"/>
    <property type="match status" value="1"/>
</dbReference>
<dbReference type="EMBL" id="JAFBFH010000008">
    <property type="protein sequence ID" value="MBM7714571.1"/>
    <property type="molecule type" value="Genomic_DNA"/>
</dbReference>
<dbReference type="Proteomes" id="UP000823485">
    <property type="component" value="Unassembled WGS sequence"/>
</dbReference>
<dbReference type="InterPro" id="IPR052356">
    <property type="entry name" value="Thiol_S-MT"/>
</dbReference>
<accession>A0ABS2R7L6</accession>